<proteinExistence type="predicted"/>
<dbReference type="GO" id="GO:0000932">
    <property type="term" value="C:P-body"/>
    <property type="evidence" value="ECO:0007669"/>
    <property type="project" value="TreeGrafter"/>
</dbReference>
<gene>
    <name evidence="5" type="ORF">PENVUL_c202G05818</name>
</gene>
<organism evidence="5 6">
    <name type="scientific">Penicillium vulpinum</name>
    <dbReference type="NCBI Taxonomy" id="29845"/>
    <lineage>
        <taxon>Eukaryota</taxon>
        <taxon>Fungi</taxon>
        <taxon>Dikarya</taxon>
        <taxon>Ascomycota</taxon>
        <taxon>Pezizomycotina</taxon>
        <taxon>Eurotiomycetes</taxon>
        <taxon>Eurotiomycetidae</taxon>
        <taxon>Eurotiales</taxon>
        <taxon>Aspergillaceae</taxon>
        <taxon>Penicillium</taxon>
    </lineage>
</organism>
<sequence length="208" mass="22649">NTSGGQLKTRAKRSTRHTNLFAIGRGKNIYVISPKAAMSPTYGVSGTQRTVNTEKFFKERALKISTGKAGKDFAFSDDDSVIASLDKTGRLRFWDINDMLNDASFVEGPAPAEIRVPLTTFVTGSPTEKSWPTSVLFLDKLRALSINLHILRPQNTASTHSLNHVWNIFEGGKMVWAGGGTCDRCPSVASRGSAPYPVYISFGPSYGT</sequence>
<dbReference type="EMBL" id="MDYP01000201">
    <property type="protein sequence ID" value="OQD93010.1"/>
    <property type="molecule type" value="Genomic_DNA"/>
</dbReference>
<keyword evidence="6" id="KW-1185">Reference proteome</keyword>
<name>A0A1V6QUV8_9EURO</name>
<dbReference type="STRING" id="29845.A0A1V6QUV8"/>
<evidence type="ECO:0000313" key="5">
    <source>
        <dbReference type="EMBL" id="OQD93010.1"/>
    </source>
</evidence>
<dbReference type="PANTHER" id="PTHR15598">
    <property type="entry name" value="ENHANCER OF MRNA-DECAPPING PROTEIN 4"/>
    <property type="match status" value="1"/>
</dbReference>
<comment type="caution">
    <text evidence="5">The sequence shown here is derived from an EMBL/GenBank/DDBJ whole genome shotgun (WGS) entry which is preliminary data.</text>
</comment>
<evidence type="ECO:0000256" key="2">
    <source>
        <dbReference type="ARBA" id="ARBA00022490"/>
    </source>
</evidence>
<comment type="subcellular location">
    <subcellularLocation>
        <location evidence="1">Cytoplasm</location>
    </subcellularLocation>
</comment>
<accession>A0A1V6QUV8</accession>
<evidence type="ECO:0000256" key="4">
    <source>
        <dbReference type="ARBA" id="ARBA00022737"/>
    </source>
</evidence>
<evidence type="ECO:0000256" key="3">
    <source>
        <dbReference type="ARBA" id="ARBA00022574"/>
    </source>
</evidence>
<keyword evidence="2" id="KW-0963">Cytoplasm</keyword>
<keyword evidence="4" id="KW-0677">Repeat</keyword>
<dbReference type="AlphaFoldDB" id="A0A1V6QUV8"/>
<dbReference type="Proteomes" id="UP000191518">
    <property type="component" value="Unassembled WGS sequence"/>
</dbReference>
<dbReference type="InterPro" id="IPR011044">
    <property type="entry name" value="Quino_amine_DH_bsu"/>
</dbReference>
<evidence type="ECO:0000313" key="6">
    <source>
        <dbReference type="Proteomes" id="UP000191518"/>
    </source>
</evidence>
<dbReference type="SUPFAM" id="SSF50969">
    <property type="entry name" value="YVTN repeat-like/Quinoprotein amine dehydrogenase"/>
    <property type="match status" value="1"/>
</dbReference>
<evidence type="ECO:0000256" key="1">
    <source>
        <dbReference type="ARBA" id="ARBA00004496"/>
    </source>
</evidence>
<feature type="non-terminal residue" evidence="5">
    <location>
        <position position="1"/>
    </location>
</feature>
<keyword evidence="3" id="KW-0853">WD repeat</keyword>
<reference evidence="6" key="1">
    <citation type="journal article" date="2017" name="Nat. Microbiol.">
        <title>Global analysis of biosynthetic gene clusters reveals vast potential of secondary metabolite production in Penicillium species.</title>
        <authorList>
            <person name="Nielsen J.C."/>
            <person name="Grijseels S."/>
            <person name="Prigent S."/>
            <person name="Ji B."/>
            <person name="Dainat J."/>
            <person name="Nielsen K.F."/>
            <person name="Frisvad J.C."/>
            <person name="Workman M."/>
            <person name="Nielsen J."/>
        </authorList>
    </citation>
    <scope>NUCLEOTIDE SEQUENCE [LARGE SCALE GENOMIC DNA]</scope>
    <source>
        <strain evidence="6">IBT 29486</strain>
    </source>
</reference>
<dbReference type="PANTHER" id="PTHR15598:SF5">
    <property type="entry name" value="ENHANCER OF MRNA-DECAPPING PROTEIN 4"/>
    <property type="match status" value="1"/>
</dbReference>
<dbReference type="GO" id="GO:0031087">
    <property type="term" value="P:deadenylation-independent decapping of nuclear-transcribed mRNA"/>
    <property type="evidence" value="ECO:0007669"/>
    <property type="project" value="InterPro"/>
</dbReference>
<dbReference type="InterPro" id="IPR045152">
    <property type="entry name" value="EDC4-like"/>
</dbReference>
<protein>
    <submittedName>
        <fullName evidence="5">Uncharacterized protein</fullName>
    </submittedName>
</protein>